<protein>
    <submittedName>
        <fullName evidence="2">Uncharacterized protein</fullName>
    </submittedName>
</protein>
<feature type="compositionally biased region" description="Basic residues" evidence="1">
    <location>
        <begin position="78"/>
        <end position="90"/>
    </location>
</feature>
<proteinExistence type="predicted"/>
<reference evidence="2 3" key="2">
    <citation type="submission" date="2020-07" db="EMBL/GenBank/DDBJ databases">
        <title>Genome assembly of wild tea tree DASZ reveals pedigree and selection history of tea varieties.</title>
        <authorList>
            <person name="Zhang W."/>
        </authorList>
    </citation>
    <scope>NUCLEOTIDE SEQUENCE [LARGE SCALE GENOMIC DNA]</scope>
    <source>
        <strain evidence="3">cv. G240</strain>
        <tissue evidence="2">Leaf</tissue>
    </source>
</reference>
<organism evidence="2 3">
    <name type="scientific">Camellia sinensis</name>
    <name type="common">Tea plant</name>
    <name type="synonym">Thea sinensis</name>
    <dbReference type="NCBI Taxonomy" id="4442"/>
    <lineage>
        <taxon>Eukaryota</taxon>
        <taxon>Viridiplantae</taxon>
        <taxon>Streptophyta</taxon>
        <taxon>Embryophyta</taxon>
        <taxon>Tracheophyta</taxon>
        <taxon>Spermatophyta</taxon>
        <taxon>Magnoliopsida</taxon>
        <taxon>eudicotyledons</taxon>
        <taxon>Gunneridae</taxon>
        <taxon>Pentapetalae</taxon>
        <taxon>asterids</taxon>
        <taxon>Ericales</taxon>
        <taxon>Theaceae</taxon>
        <taxon>Camellia</taxon>
    </lineage>
</organism>
<comment type="caution">
    <text evidence="2">The sequence shown here is derived from an EMBL/GenBank/DDBJ whole genome shotgun (WGS) entry which is preliminary data.</text>
</comment>
<feature type="compositionally biased region" description="Polar residues" evidence="1">
    <location>
        <begin position="111"/>
        <end position="133"/>
    </location>
</feature>
<evidence type="ECO:0000256" key="1">
    <source>
        <dbReference type="SAM" id="MobiDB-lite"/>
    </source>
</evidence>
<feature type="compositionally biased region" description="Low complexity" evidence="1">
    <location>
        <begin position="35"/>
        <end position="62"/>
    </location>
</feature>
<dbReference type="Proteomes" id="UP000593564">
    <property type="component" value="Unassembled WGS sequence"/>
</dbReference>
<sequence length="213" mass="23652">MLDEILEIAANDNGKHEVLDLGLIEIKDRVRKDQSSSASHVPPSTSNAPPSHSSPKSPSARSTTKASMSRKMLSPMVARRRGRPCTKRKVSKVDEIVNRLKKKSKRPSKAQGRTVSQCQPRKLNFPSTDDVQYNTYHDPATQTAPYYFPCMDGTQQSMYVPARFSPMQTVDNIGGTSHAQSGMVNNIYSQSSTIAENFVDLNVDTDPNVPFFF</sequence>
<gene>
    <name evidence="2" type="ORF">HYC85_010268</name>
</gene>
<feature type="compositionally biased region" description="Basic residues" evidence="1">
    <location>
        <begin position="99"/>
        <end position="108"/>
    </location>
</feature>
<feature type="region of interest" description="Disordered" evidence="1">
    <location>
        <begin position="30"/>
        <end position="133"/>
    </location>
</feature>
<name>A0A7J7HK14_CAMSI</name>
<accession>A0A7J7HK14</accession>
<dbReference type="EMBL" id="JACBKZ010000004">
    <property type="protein sequence ID" value="KAF5952324.1"/>
    <property type="molecule type" value="Genomic_DNA"/>
</dbReference>
<reference evidence="3" key="1">
    <citation type="journal article" date="2020" name="Nat. Commun.">
        <title>Genome assembly of wild tea tree DASZ reveals pedigree and selection history of tea varieties.</title>
        <authorList>
            <person name="Zhang W."/>
            <person name="Zhang Y."/>
            <person name="Qiu H."/>
            <person name="Guo Y."/>
            <person name="Wan H."/>
            <person name="Zhang X."/>
            <person name="Scossa F."/>
            <person name="Alseekh S."/>
            <person name="Zhang Q."/>
            <person name="Wang P."/>
            <person name="Xu L."/>
            <person name="Schmidt M.H."/>
            <person name="Jia X."/>
            <person name="Li D."/>
            <person name="Zhu A."/>
            <person name="Guo F."/>
            <person name="Chen W."/>
            <person name="Ni D."/>
            <person name="Usadel B."/>
            <person name="Fernie A.R."/>
            <person name="Wen W."/>
        </authorList>
    </citation>
    <scope>NUCLEOTIDE SEQUENCE [LARGE SCALE GENOMIC DNA]</scope>
    <source>
        <strain evidence="3">cv. G240</strain>
    </source>
</reference>
<keyword evidence="3" id="KW-1185">Reference proteome</keyword>
<dbReference type="AlphaFoldDB" id="A0A7J7HK14"/>
<evidence type="ECO:0000313" key="2">
    <source>
        <dbReference type="EMBL" id="KAF5952324.1"/>
    </source>
</evidence>
<evidence type="ECO:0000313" key="3">
    <source>
        <dbReference type="Proteomes" id="UP000593564"/>
    </source>
</evidence>